<dbReference type="InterPro" id="IPR011146">
    <property type="entry name" value="HIT-like"/>
</dbReference>
<dbReference type="SUPFAM" id="SSF54197">
    <property type="entry name" value="HIT-like"/>
    <property type="match status" value="1"/>
</dbReference>
<protein>
    <submittedName>
        <fullName evidence="3">HIT family protein</fullName>
    </submittedName>
</protein>
<dbReference type="Gene3D" id="3.30.428.10">
    <property type="entry name" value="HIT-like"/>
    <property type="match status" value="1"/>
</dbReference>
<dbReference type="InterPro" id="IPR036265">
    <property type="entry name" value="HIT-like_sf"/>
</dbReference>
<evidence type="ECO:0000259" key="2">
    <source>
        <dbReference type="PROSITE" id="PS51084"/>
    </source>
</evidence>
<dbReference type="Pfam" id="PF01230">
    <property type="entry name" value="HIT"/>
    <property type="match status" value="1"/>
</dbReference>
<accession>A0A7C9RCL7</accession>
<gene>
    <name evidence="3" type="ORF">G6N74_29335</name>
</gene>
<dbReference type="AlphaFoldDB" id="A0A7C9RCL7"/>
<proteinExistence type="predicted"/>
<sequence length="161" mass="18466">MNDDREAEWKLDQKWQNRITGTACELCSLLEADTAVSSEGHKVADLRVSRWILGQNQYIRGYSILVLSSHAVELFELEKEVRSRFVDDIADASQALQRVLSPIKINLEIQGNVVPHLHCHIKPRFLGDRPGHARIFQNAGRIVLRDEDYRSMVSQLRNYIG</sequence>
<dbReference type="GO" id="GO:0003824">
    <property type="term" value="F:catalytic activity"/>
    <property type="evidence" value="ECO:0007669"/>
    <property type="project" value="InterPro"/>
</dbReference>
<organism evidence="3 4">
    <name type="scientific">Mesorhizobium zhangyense</name>
    <dbReference type="NCBI Taxonomy" id="1776730"/>
    <lineage>
        <taxon>Bacteria</taxon>
        <taxon>Pseudomonadati</taxon>
        <taxon>Pseudomonadota</taxon>
        <taxon>Alphaproteobacteria</taxon>
        <taxon>Hyphomicrobiales</taxon>
        <taxon>Phyllobacteriaceae</taxon>
        <taxon>Mesorhizobium</taxon>
    </lineage>
</organism>
<feature type="domain" description="HIT" evidence="2">
    <location>
        <begin position="29"/>
        <end position="131"/>
    </location>
</feature>
<feature type="short sequence motif" description="Histidine triad motif" evidence="1">
    <location>
        <begin position="116"/>
        <end position="120"/>
    </location>
</feature>
<reference evidence="3 4" key="1">
    <citation type="submission" date="2020-02" db="EMBL/GenBank/DDBJ databases">
        <title>Genome sequence of the type strain CGMCC 1.15528 of Mesorhizobium zhangyense.</title>
        <authorList>
            <person name="Gao J."/>
            <person name="Sun J."/>
        </authorList>
    </citation>
    <scope>NUCLEOTIDE SEQUENCE [LARGE SCALE GENOMIC DNA]</scope>
    <source>
        <strain evidence="3 4">CGMCC 1.15528</strain>
    </source>
</reference>
<keyword evidence="4" id="KW-1185">Reference proteome</keyword>
<evidence type="ECO:0000256" key="1">
    <source>
        <dbReference type="PROSITE-ProRule" id="PRU00464"/>
    </source>
</evidence>
<dbReference type="Proteomes" id="UP000481252">
    <property type="component" value="Unassembled WGS sequence"/>
</dbReference>
<dbReference type="PROSITE" id="PS51084">
    <property type="entry name" value="HIT_2"/>
    <property type="match status" value="1"/>
</dbReference>
<comment type="caution">
    <text evidence="3">The sequence shown here is derived from an EMBL/GenBank/DDBJ whole genome shotgun (WGS) entry which is preliminary data.</text>
</comment>
<dbReference type="RefSeq" id="WP_165121530.1">
    <property type="nucleotide sequence ID" value="NZ_JAAKZG010000027.1"/>
</dbReference>
<evidence type="ECO:0000313" key="4">
    <source>
        <dbReference type="Proteomes" id="UP000481252"/>
    </source>
</evidence>
<evidence type="ECO:0000313" key="3">
    <source>
        <dbReference type="EMBL" id="NGN45159.1"/>
    </source>
</evidence>
<name>A0A7C9RCL7_9HYPH</name>
<dbReference type="EMBL" id="JAAKZG010000027">
    <property type="protein sequence ID" value="NGN45159.1"/>
    <property type="molecule type" value="Genomic_DNA"/>
</dbReference>